<evidence type="ECO:0000256" key="7">
    <source>
        <dbReference type="ARBA" id="ARBA00022927"/>
    </source>
</evidence>
<evidence type="ECO:0000259" key="11">
    <source>
        <dbReference type="Pfam" id="PF18097"/>
    </source>
</evidence>
<dbReference type="GO" id="GO:0005771">
    <property type="term" value="C:multivesicular body"/>
    <property type="evidence" value="ECO:0007669"/>
    <property type="project" value="TreeGrafter"/>
</dbReference>
<organism evidence="12 13">
    <name type="scientific">Cristinia sonorae</name>
    <dbReference type="NCBI Taxonomy" id="1940300"/>
    <lineage>
        <taxon>Eukaryota</taxon>
        <taxon>Fungi</taxon>
        <taxon>Dikarya</taxon>
        <taxon>Basidiomycota</taxon>
        <taxon>Agaricomycotina</taxon>
        <taxon>Agaricomycetes</taxon>
        <taxon>Agaricomycetidae</taxon>
        <taxon>Agaricales</taxon>
        <taxon>Pleurotineae</taxon>
        <taxon>Stephanosporaceae</taxon>
        <taxon>Cristinia</taxon>
    </lineage>
</organism>
<feature type="region of interest" description="Disordered" evidence="9">
    <location>
        <begin position="164"/>
        <end position="391"/>
    </location>
</feature>
<accession>A0A8K0XRL2</accession>
<dbReference type="Gene3D" id="1.25.40.270">
    <property type="entry name" value="Vacuolar protein sorting-associated protein vta1"/>
    <property type="match status" value="1"/>
</dbReference>
<dbReference type="PANTHER" id="PTHR46009:SF1">
    <property type="entry name" value="VACUOLAR PROTEIN SORTING-ASSOCIATED PROTEIN VTA1 HOMOLOG"/>
    <property type="match status" value="1"/>
</dbReference>
<dbReference type="Gene3D" id="1.20.5.420">
    <property type="entry name" value="Immunoglobulin FC, subunit C"/>
    <property type="match status" value="1"/>
</dbReference>
<sequence>MVTLKLPATPPELKSIAPYLQRANELKTQEPIVAYWCAYYAAQLGIGVKTKDPVARKFLFELLEALETIKKEIGPNDVIDDEVASSAYVESFALKVFNSADNEDRKGLATRGTAKKFLAAANFLEILSTFGSANATDGVSESTNADKIRYAKWKAADIAKAFREGRKPTPGPAGGLEEETIASPEIEVDPAVVVSDSTTSPPPPHLNLPSTPSTFDPVSPSMPPSLNSAYLGPDALHANLDPKTPQSWSTVATPGTPGISRFDPDDIVAEGNSTPPARRAWVSGEMEGRNSDSEPEEDSLLSRPGTVQTASYSTGTSMSTNEGNSLGTTPATSTETEGDPFEVTVIPPPVPSAPPIDRLPPGFVPSPPTQFSPPPPPAPTVSRQVPQQPSPVLPPPPVVAVAPVVLTPSLVAKTQRHCKFAISALDYEDAETAKKELRAALALLGG</sequence>
<dbReference type="GO" id="GO:0032511">
    <property type="term" value="P:late endosome to vacuole transport via multivesicular body sorting pathway"/>
    <property type="evidence" value="ECO:0007669"/>
    <property type="project" value="InterPro"/>
</dbReference>
<feature type="compositionally biased region" description="Polar residues" evidence="9">
    <location>
        <begin position="244"/>
        <end position="253"/>
    </location>
</feature>
<dbReference type="Pfam" id="PF18097">
    <property type="entry name" value="Vta1_C"/>
    <property type="match status" value="1"/>
</dbReference>
<evidence type="ECO:0000313" key="12">
    <source>
        <dbReference type="EMBL" id="KAH8102558.1"/>
    </source>
</evidence>
<dbReference type="EMBL" id="JAEVFJ010000009">
    <property type="protein sequence ID" value="KAH8102558.1"/>
    <property type="molecule type" value="Genomic_DNA"/>
</dbReference>
<evidence type="ECO:0000313" key="13">
    <source>
        <dbReference type="Proteomes" id="UP000813824"/>
    </source>
</evidence>
<proteinExistence type="inferred from homology"/>
<evidence type="ECO:0000256" key="8">
    <source>
        <dbReference type="ARBA" id="ARBA00023136"/>
    </source>
</evidence>
<dbReference type="OrthoDB" id="391137at2759"/>
<evidence type="ECO:0000256" key="4">
    <source>
        <dbReference type="ARBA" id="ARBA00022448"/>
    </source>
</evidence>
<feature type="compositionally biased region" description="Pro residues" evidence="9">
    <location>
        <begin position="346"/>
        <end position="379"/>
    </location>
</feature>
<dbReference type="Proteomes" id="UP000813824">
    <property type="component" value="Unassembled WGS sequence"/>
</dbReference>
<feature type="domain" description="Vta1/callose synthase N-terminal" evidence="10">
    <location>
        <begin position="15"/>
        <end position="164"/>
    </location>
</feature>
<dbReference type="Pfam" id="PF04652">
    <property type="entry name" value="Vta1"/>
    <property type="match status" value="1"/>
</dbReference>
<protein>
    <submittedName>
        <fullName evidence="12">Vta1 like-domain-containing protein</fullName>
    </submittedName>
</protein>
<dbReference type="InterPro" id="IPR023175">
    <property type="entry name" value="Vta1/CALS_N_sf"/>
</dbReference>
<evidence type="ECO:0000256" key="2">
    <source>
        <dbReference type="ARBA" id="ARBA00004496"/>
    </source>
</evidence>
<keyword evidence="8" id="KW-0472">Membrane</keyword>
<keyword evidence="6" id="KW-0967">Endosome</keyword>
<keyword evidence="7" id="KW-0653">Protein transport</keyword>
<reference evidence="12" key="1">
    <citation type="journal article" date="2021" name="New Phytol.">
        <title>Evolutionary innovations through gain and loss of genes in the ectomycorrhizal Boletales.</title>
        <authorList>
            <person name="Wu G."/>
            <person name="Miyauchi S."/>
            <person name="Morin E."/>
            <person name="Kuo A."/>
            <person name="Drula E."/>
            <person name="Varga T."/>
            <person name="Kohler A."/>
            <person name="Feng B."/>
            <person name="Cao Y."/>
            <person name="Lipzen A."/>
            <person name="Daum C."/>
            <person name="Hundley H."/>
            <person name="Pangilinan J."/>
            <person name="Johnson J."/>
            <person name="Barry K."/>
            <person name="LaButti K."/>
            <person name="Ng V."/>
            <person name="Ahrendt S."/>
            <person name="Min B."/>
            <person name="Choi I.G."/>
            <person name="Park H."/>
            <person name="Plett J.M."/>
            <person name="Magnuson J."/>
            <person name="Spatafora J.W."/>
            <person name="Nagy L.G."/>
            <person name="Henrissat B."/>
            <person name="Grigoriev I.V."/>
            <person name="Yang Z.L."/>
            <person name="Xu J."/>
            <person name="Martin F.M."/>
        </authorList>
    </citation>
    <scope>NUCLEOTIDE SEQUENCE</scope>
    <source>
        <strain evidence="12">KKN 215</strain>
    </source>
</reference>
<dbReference type="InterPro" id="IPR041212">
    <property type="entry name" value="Vta1_C"/>
</dbReference>
<comment type="caution">
    <text evidence="12">The sequence shown here is derived from an EMBL/GenBank/DDBJ whole genome shotgun (WGS) entry which is preliminary data.</text>
</comment>
<dbReference type="PANTHER" id="PTHR46009">
    <property type="entry name" value="VACUOLAR PROTEIN SORTING-ASSOCIATED PROTEIN VTA1 HOMOLOG"/>
    <property type="match status" value="1"/>
</dbReference>
<dbReference type="GO" id="GO:0010008">
    <property type="term" value="C:endosome membrane"/>
    <property type="evidence" value="ECO:0007669"/>
    <property type="project" value="UniProtKB-SubCell"/>
</dbReference>
<evidence type="ECO:0000256" key="9">
    <source>
        <dbReference type="SAM" id="MobiDB-lite"/>
    </source>
</evidence>
<feature type="compositionally biased region" description="Polar residues" evidence="9">
    <location>
        <begin position="305"/>
        <end position="335"/>
    </location>
</feature>
<keyword evidence="5" id="KW-0963">Cytoplasm</keyword>
<evidence type="ECO:0000256" key="6">
    <source>
        <dbReference type="ARBA" id="ARBA00022753"/>
    </source>
</evidence>
<dbReference type="InterPro" id="IPR044538">
    <property type="entry name" value="Vta1-like"/>
</dbReference>
<dbReference type="AlphaFoldDB" id="A0A8K0XRL2"/>
<gene>
    <name evidence="12" type="ORF">BXZ70DRAFT_789981</name>
</gene>
<name>A0A8K0XRL2_9AGAR</name>
<evidence type="ECO:0000256" key="5">
    <source>
        <dbReference type="ARBA" id="ARBA00022490"/>
    </source>
</evidence>
<evidence type="ECO:0000259" key="10">
    <source>
        <dbReference type="Pfam" id="PF04652"/>
    </source>
</evidence>
<feature type="domain" description="Vta1 C-terminal" evidence="11">
    <location>
        <begin position="409"/>
        <end position="445"/>
    </location>
</feature>
<keyword evidence="13" id="KW-1185">Reference proteome</keyword>
<keyword evidence="4" id="KW-0813">Transport</keyword>
<evidence type="ECO:0000256" key="3">
    <source>
        <dbReference type="ARBA" id="ARBA00007895"/>
    </source>
</evidence>
<comment type="similarity">
    <text evidence="3">Belongs to the VTA1 family.</text>
</comment>
<dbReference type="InterPro" id="IPR039431">
    <property type="entry name" value="Vta1/CALS_N"/>
</dbReference>
<feature type="compositionally biased region" description="Low complexity" evidence="9">
    <location>
        <begin position="189"/>
        <end position="199"/>
    </location>
</feature>
<dbReference type="GO" id="GO:0015031">
    <property type="term" value="P:protein transport"/>
    <property type="evidence" value="ECO:0007669"/>
    <property type="project" value="UniProtKB-KW"/>
</dbReference>
<comment type="subcellular location">
    <subcellularLocation>
        <location evidence="2">Cytoplasm</location>
    </subcellularLocation>
    <subcellularLocation>
        <location evidence="1">Endosome membrane</location>
        <topology evidence="1">Peripheral membrane protein</topology>
    </subcellularLocation>
</comment>
<evidence type="ECO:0000256" key="1">
    <source>
        <dbReference type="ARBA" id="ARBA00004481"/>
    </source>
</evidence>